<dbReference type="RefSeq" id="WP_353683924.1">
    <property type="nucleotide sequence ID" value="NZ_CP144373.1"/>
</dbReference>
<accession>A0AAU8GV51</accession>
<protein>
    <submittedName>
        <fullName evidence="1">Uncharacterized protein</fullName>
    </submittedName>
</protein>
<organism evidence="1">
    <name type="scientific">Thermodesulfovibrio autotrophicus</name>
    <dbReference type="NCBI Taxonomy" id="3118333"/>
    <lineage>
        <taxon>Bacteria</taxon>
        <taxon>Pseudomonadati</taxon>
        <taxon>Nitrospirota</taxon>
        <taxon>Thermodesulfovibrionia</taxon>
        <taxon>Thermodesulfovibrionales</taxon>
        <taxon>Thermodesulfovibrionaceae</taxon>
        <taxon>Thermodesulfovibrio</taxon>
    </lineage>
</organism>
<reference evidence="1" key="1">
    <citation type="submission" date="2024-01" db="EMBL/GenBank/DDBJ databases">
        <title>The first autotrophic representatives of the genus Thermodesulfovibrio.</title>
        <authorList>
            <person name="Maltseva A.I."/>
            <person name="Elcheninov A.G."/>
            <person name="Kublanov I.V."/>
            <person name="Lebedinsky A.V."/>
            <person name="Frolov E.N."/>
        </authorList>
    </citation>
    <scope>NUCLEOTIDE SEQUENCE</scope>
    <source>
        <strain evidence="1">3907-1M</strain>
    </source>
</reference>
<proteinExistence type="predicted"/>
<dbReference type="EMBL" id="CP144373">
    <property type="protein sequence ID" value="XCH46391.1"/>
    <property type="molecule type" value="Genomic_DNA"/>
</dbReference>
<name>A0AAU8GV51_9BACT</name>
<dbReference type="AlphaFoldDB" id="A0AAU8GV51"/>
<gene>
    <name evidence="1" type="ORF">V4D30_08585</name>
</gene>
<evidence type="ECO:0000313" key="1">
    <source>
        <dbReference type="EMBL" id="XCH46391.1"/>
    </source>
</evidence>
<dbReference type="KEGG" id="taut:V4D30_08585"/>
<sequence length="54" mass="6233">MKGYINLIQNLALKSNLKILYFDFSDFSLIARIGLSSEDFIIKSLEYLGKFGHF</sequence>